<name>A0A1I5XIS4_9ACTN</name>
<gene>
    <name evidence="3" type="ORF">SAMN04489713_12732</name>
</gene>
<keyword evidence="2" id="KW-1133">Transmembrane helix</keyword>
<evidence type="ECO:0000256" key="1">
    <source>
        <dbReference type="SAM" id="MobiDB-lite"/>
    </source>
</evidence>
<protein>
    <submittedName>
        <fullName evidence="3">Uncharacterized protein</fullName>
    </submittedName>
</protein>
<evidence type="ECO:0000256" key="2">
    <source>
        <dbReference type="SAM" id="Phobius"/>
    </source>
</evidence>
<sequence length="136" mass="14641">MLITRPDTKPGHFAIIGAMSEAPDEPLDGDIGPAPGAAADARKADTRKADTAEELRRYEAEREARRRRTNAVSGRVAAVAAALLLAFLTYDSANTAIEAHSKGDDWLYPPATVAAVCAVALIALLSWAWRRRRLGM</sequence>
<proteinExistence type="predicted"/>
<feature type="transmembrane region" description="Helical" evidence="2">
    <location>
        <begin position="110"/>
        <end position="129"/>
    </location>
</feature>
<keyword evidence="4" id="KW-1185">Reference proteome</keyword>
<evidence type="ECO:0000313" key="4">
    <source>
        <dbReference type="Proteomes" id="UP000183413"/>
    </source>
</evidence>
<feature type="transmembrane region" description="Helical" evidence="2">
    <location>
        <begin position="72"/>
        <end position="90"/>
    </location>
</feature>
<evidence type="ECO:0000313" key="3">
    <source>
        <dbReference type="EMBL" id="SFQ31854.1"/>
    </source>
</evidence>
<feature type="compositionally biased region" description="Basic and acidic residues" evidence="1">
    <location>
        <begin position="40"/>
        <end position="51"/>
    </location>
</feature>
<reference evidence="3 4" key="1">
    <citation type="submission" date="2016-10" db="EMBL/GenBank/DDBJ databases">
        <authorList>
            <person name="de Groot N.N."/>
        </authorList>
    </citation>
    <scope>NUCLEOTIDE SEQUENCE [LARGE SCALE GENOMIC DNA]</scope>
    <source>
        <strain evidence="3 4">DSM 43067</strain>
    </source>
</reference>
<dbReference type="InParanoid" id="A0A1I5XIS4"/>
<keyword evidence="2" id="KW-0472">Membrane</keyword>
<organism evidence="3 4">
    <name type="scientific">Actinomadura madurae</name>
    <dbReference type="NCBI Taxonomy" id="1993"/>
    <lineage>
        <taxon>Bacteria</taxon>
        <taxon>Bacillati</taxon>
        <taxon>Actinomycetota</taxon>
        <taxon>Actinomycetes</taxon>
        <taxon>Streptosporangiales</taxon>
        <taxon>Thermomonosporaceae</taxon>
        <taxon>Actinomadura</taxon>
    </lineage>
</organism>
<dbReference type="EMBL" id="FOVH01000027">
    <property type="protein sequence ID" value="SFQ31854.1"/>
    <property type="molecule type" value="Genomic_DNA"/>
</dbReference>
<dbReference type="STRING" id="1993.SAMN04489713_12732"/>
<keyword evidence="2" id="KW-0812">Transmembrane</keyword>
<dbReference type="AlphaFoldDB" id="A0A1I5XIS4"/>
<dbReference type="Proteomes" id="UP000183413">
    <property type="component" value="Unassembled WGS sequence"/>
</dbReference>
<accession>A0A1I5XIS4</accession>
<feature type="region of interest" description="Disordered" evidence="1">
    <location>
        <begin position="23"/>
        <end position="51"/>
    </location>
</feature>